<reference evidence="6 7" key="1">
    <citation type="submission" date="2020-07" db="EMBL/GenBank/DDBJ databases">
        <title>Bradyrhizobium diversity isolated from nodules of indigenous legumes of Western Australia.</title>
        <authorList>
            <person name="Klepa M.S."/>
        </authorList>
    </citation>
    <scope>NUCLEOTIDE SEQUENCE [LARGE SCALE GENOMIC DNA]</scope>
    <source>
        <strain evidence="6 7">CNPSo 4019</strain>
    </source>
</reference>
<dbReference type="Gene3D" id="3.60.21.10">
    <property type="match status" value="1"/>
</dbReference>
<keyword evidence="1" id="KW-0479">Metal-binding</keyword>
<dbReference type="Proteomes" id="UP001194539">
    <property type="component" value="Unassembled WGS sequence"/>
</dbReference>
<dbReference type="PANTHER" id="PTHR42988">
    <property type="entry name" value="PHOSPHOHYDROLASE"/>
    <property type="match status" value="1"/>
</dbReference>
<keyword evidence="7" id="KW-1185">Reference proteome</keyword>
<protein>
    <submittedName>
        <fullName evidence="6">Phosphodiesterase</fullName>
    </submittedName>
</protein>
<evidence type="ECO:0000256" key="4">
    <source>
        <dbReference type="ARBA" id="ARBA00025742"/>
    </source>
</evidence>
<evidence type="ECO:0000256" key="3">
    <source>
        <dbReference type="ARBA" id="ARBA00023004"/>
    </source>
</evidence>
<dbReference type="EMBL" id="JACEGD010000007">
    <property type="protein sequence ID" value="MBH5386423.1"/>
    <property type="molecule type" value="Genomic_DNA"/>
</dbReference>
<accession>A0ABS0NZK0</accession>
<dbReference type="SUPFAM" id="SSF56300">
    <property type="entry name" value="Metallo-dependent phosphatases"/>
    <property type="match status" value="1"/>
</dbReference>
<sequence>MLKIIQVTDLHLTPPGIQHVGCDPRQRLDAAIASINAEHADADLVVITGDLAALGQATAYQQLRECLVELRLPFRLCLGNGDHRARFRAAFPDVPADESGFVQSTVQIDGQHLIFLDTLAADGSHSGELCDARLSWLKHRLDEIGAAPVLLFLHHPPFPIGIPLLDSLALKSPERLASVLAGRNIRHMFFGHLHRAIAGSWNGIPFSVLRSTVSQFSLRLGVDPAARCLEAPFYAIALVSPESVVVHFHDYTYEGPVFEYSPVPAVIVDDESIAYTFQQANAS</sequence>
<evidence type="ECO:0000256" key="2">
    <source>
        <dbReference type="ARBA" id="ARBA00022801"/>
    </source>
</evidence>
<dbReference type="CDD" id="cd07402">
    <property type="entry name" value="MPP_GpdQ"/>
    <property type="match status" value="1"/>
</dbReference>
<dbReference type="RefSeq" id="WP_197965797.1">
    <property type="nucleotide sequence ID" value="NZ_JACEGD010000007.1"/>
</dbReference>
<organism evidence="6 7">
    <name type="scientific">Bradyrhizobium diversitatis</name>
    <dbReference type="NCBI Taxonomy" id="2755406"/>
    <lineage>
        <taxon>Bacteria</taxon>
        <taxon>Pseudomonadati</taxon>
        <taxon>Pseudomonadota</taxon>
        <taxon>Alphaproteobacteria</taxon>
        <taxon>Hyphomicrobiales</taxon>
        <taxon>Nitrobacteraceae</taxon>
        <taxon>Bradyrhizobium</taxon>
    </lineage>
</organism>
<evidence type="ECO:0000259" key="5">
    <source>
        <dbReference type="Pfam" id="PF00149"/>
    </source>
</evidence>
<dbReference type="PANTHER" id="PTHR42988:SF2">
    <property type="entry name" value="CYCLIC NUCLEOTIDE PHOSPHODIESTERASE CBUA0032-RELATED"/>
    <property type="match status" value="1"/>
</dbReference>
<feature type="domain" description="Calcineurin-like phosphoesterase" evidence="5">
    <location>
        <begin position="2"/>
        <end position="195"/>
    </location>
</feature>
<proteinExistence type="inferred from homology"/>
<gene>
    <name evidence="6" type="ORF">H1B27_09010</name>
</gene>
<dbReference type="InterPro" id="IPR050884">
    <property type="entry name" value="CNP_phosphodiesterase-III"/>
</dbReference>
<dbReference type="Pfam" id="PF00149">
    <property type="entry name" value="Metallophos"/>
    <property type="match status" value="1"/>
</dbReference>
<dbReference type="InterPro" id="IPR026575">
    <property type="entry name" value="GpdQ/CpdA-like"/>
</dbReference>
<comment type="caution">
    <text evidence="6">The sequence shown here is derived from an EMBL/GenBank/DDBJ whole genome shotgun (WGS) entry which is preliminary data.</text>
</comment>
<evidence type="ECO:0000313" key="7">
    <source>
        <dbReference type="Proteomes" id="UP001194539"/>
    </source>
</evidence>
<evidence type="ECO:0000256" key="1">
    <source>
        <dbReference type="ARBA" id="ARBA00022723"/>
    </source>
</evidence>
<keyword evidence="3" id="KW-0408">Iron</keyword>
<dbReference type="InterPro" id="IPR029052">
    <property type="entry name" value="Metallo-depent_PP-like"/>
</dbReference>
<keyword evidence="2" id="KW-0378">Hydrolase</keyword>
<name>A0ABS0NZK0_9BRAD</name>
<dbReference type="InterPro" id="IPR004843">
    <property type="entry name" value="Calcineurin-like_PHP"/>
</dbReference>
<comment type="similarity">
    <text evidence="4">Belongs to the cyclic nucleotide phosphodiesterase class-III family.</text>
</comment>
<evidence type="ECO:0000313" key="6">
    <source>
        <dbReference type="EMBL" id="MBH5386423.1"/>
    </source>
</evidence>